<organism evidence="3">
    <name type="scientific">Serpula lacrymans var. lacrymans (strain S7.3)</name>
    <name type="common">Dry rot fungus</name>
    <dbReference type="NCBI Taxonomy" id="936435"/>
    <lineage>
        <taxon>Eukaryota</taxon>
        <taxon>Fungi</taxon>
        <taxon>Dikarya</taxon>
        <taxon>Basidiomycota</taxon>
        <taxon>Agaricomycotina</taxon>
        <taxon>Agaricomycetes</taxon>
        <taxon>Agaricomycetidae</taxon>
        <taxon>Boletales</taxon>
        <taxon>Coniophorineae</taxon>
        <taxon>Serpulaceae</taxon>
        <taxon>Serpula</taxon>
    </lineage>
</organism>
<dbReference type="HOGENOM" id="CLU_039434_2_0_1"/>
<dbReference type="EMBL" id="GL945480">
    <property type="protein sequence ID" value="EGN99232.1"/>
    <property type="molecule type" value="Genomic_DNA"/>
</dbReference>
<dbReference type="InParanoid" id="F8PZB9"/>
<dbReference type="PANTHER" id="PTHR45740:SF2">
    <property type="entry name" value="POLY [ADP-RIBOSE] POLYMERASE"/>
    <property type="match status" value="1"/>
</dbReference>
<dbReference type="Gene3D" id="3.90.228.10">
    <property type="match status" value="1"/>
</dbReference>
<dbReference type="PANTHER" id="PTHR45740">
    <property type="entry name" value="POLY [ADP-RIBOSE] POLYMERASE"/>
    <property type="match status" value="1"/>
</dbReference>
<dbReference type="Proteomes" id="UP000008063">
    <property type="component" value="Unassembled WGS sequence"/>
</dbReference>
<keyword evidence="3" id="KW-1185">Reference proteome</keyword>
<evidence type="ECO:0000313" key="3">
    <source>
        <dbReference type="Proteomes" id="UP000008063"/>
    </source>
</evidence>
<dbReference type="GO" id="GO:0003950">
    <property type="term" value="F:NAD+ poly-ADP-ribosyltransferase activity"/>
    <property type="evidence" value="ECO:0007669"/>
    <property type="project" value="InterPro"/>
</dbReference>
<name>F8PZB9_SERL3</name>
<evidence type="ECO:0000259" key="1">
    <source>
        <dbReference type="Pfam" id="PF00644"/>
    </source>
</evidence>
<sequence>GNERRRWHGTYCRNCKFLKNNLAKDGHCEPSQKCVICSIINTGFRKPRPKPGRPEKFGFGMYFSSTSSKQNGMAKPAKGVRALLLCKVAVGRGCKARRSHPRRTRAPKGFNSILGVPGVTPNLNYDELVTYDIAQNTPAYVIIYS</sequence>
<proteinExistence type="predicted"/>
<gene>
    <name evidence="2" type="ORF">SERLA73DRAFT_55034</name>
</gene>
<accession>F8PZB9</accession>
<dbReference type="Pfam" id="PF00644">
    <property type="entry name" value="PARP"/>
    <property type="match status" value="1"/>
</dbReference>
<dbReference type="GO" id="GO:1990404">
    <property type="term" value="F:NAD+-protein mono-ADP-ribosyltransferase activity"/>
    <property type="evidence" value="ECO:0007669"/>
    <property type="project" value="TreeGrafter"/>
</dbReference>
<evidence type="ECO:0000313" key="2">
    <source>
        <dbReference type="EMBL" id="EGN99232.1"/>
    </source>
</evidence>
<reference evidence="3" key="1">
    <citation type="journal article" date="2011" name="Science">
        <title>The plant cell wall-decomposing machinery underlies the functional diversity of forest fungi.</title>
        <authorList>
            <person name="Eastwood D.C."/>
            <person name="Floudas D."/>
            <person name="Binder M."/>
            <person name="Majcherczyk A."/>
            <person name="Schneider P."/>
            <person name="Aerts A."/>
            <person name="Asiegbu F.O."/>
            <person name="Baker S.E."/>
            <person name="Barry K."/>
            <person name="Bendiksby M."/>
            <person name="Blumentritt M."/>
            <person name="Coutinho P.M."/>
            <person name="Cullen D."/>
            <person name="de Vries R.P."/>
            <person name="Gathman A."/>
            <person name="Goodell B."/>
            <person name="Henrissat B."/>
            <person name="Ihrmark K."/>
            <person name="Kauserud H."/>
            <person name="Kohler A."/>
            <person name="LaButti K."/>
            <person name="Lapidus A."/>
            <person name="Lavin J.L."/>
            <person name="Lee Y.-H."/>
            <person name="Lindquist E."/>
            <person name="Lilly W."/>
            <person name="Lucas S."/>
            <person name="Morin E."/>
            <person name="Murat C."/>
            <person name="Oguiza J.A."/>
            <person name="Park J."/>
            <person name="Pisabarro A.G."/>
            <person name="Riley R."/>
            <person name="Rosling A."/>
            <person name="Salamov A."/>
            <person name="Schmidt O."/>
            <person name="Schmutz J."/>
            <person name="Skrede I."/>
            <person name="Stenlid J."/>
            <person name="Wiebenga A."/>
            <person name="Xie X."/>
            <person name="Kuees U."/>
            <person name="Hibbett D.S."/>
            <person name="Hoffmeister D."/>
            <person name="Hoegberg N."/>
            <person name="Martin F."/>
            <person name="Grigoriev I.V."/>
            <person name="Watkinson S.C."/>
        </authorList>
    </citation>
    <scope>NUCLEOTIDE SEQUENCE [LARGE SCALE GENOMIC DNA]</scope>
    <source>
        <strain evidence="3">strain S7.3</strain>
    </source>
</reference>
<dbReference type="InterPro" id="IPR051712">
    <property type="entry name" value="ARTD-AVP"/>
</dbReference>
<dbReference type="SUPFAM" id="SSF56399">
    <property type="entry name" value="ADP-ribosylation"/>
    <property type="match status" value="1"/>
</dbReference>
<protein>
    <recommendedName>
        <fullName evidence="1">PARP catalytic domain-containing protein</fullName>
    </recommendedName>
</protein>
<dbReference type="GO" id="GO:0005634">
    <property type="term" value="C:nucleus"/>
    <property type="evidence" value="ECO:0007669"/>
    <property type="project" value="TreeGrafter"/>
</dbReference>
<dbReference type="InterPro" id="IPR012317">
    <property type="entry name" value="Poly(ADP-ribose)pol_cat_dom"/>
</dbReference>
<dbReference type="AlphaFoldDB" id="F8PZB9"/>
<feature type="domain" description="PARP catalytic" evidence="1">
    <location>
        <begin position="35"/>
        <end position="116"/>
    </location>
</feature>
<dbReference type="STRING" id="936435.F8PZB9"/>
<feature type="non-terminal residue" evidence="2">
    <location>
        <position position="1"/>
    </location>
</feature>